<feature type="transmembrane region" description="Helical" evidence="9">
    <location>
        <begin position="146"/>
        <end position="170"/>
    </location>
</feature>
<dbReference type="GO" id="GO:0004983">
    <property type="term" value="F:neuropeptide Y receptor activity"/>
    <property type="evidence" value="ECO:0007669"/>
    <property type="project" value="InterPro"/>
</dbReference>
<dbReference type="PANTHER" id="PTHR45695:SF28">
    <property type="entry name" value="G-PROTEIN COUPLED RECEPTORS FAMILY 1 PROFILE DOMAIN-CONTAINING PROTEIN"/>
    <property type="match status" value="1"/>
</dbReference>
<dbReference type="AlphaFoldDB" id="A0A8B8CR16"/>
<evidence type="ECO:0000313" key="11">
    <source>
        <dbReference type="Proteomes" id="UP000694844"/>
    </source>
</evidence>
<comment type="subcellular location">
    <subcellularLocation>
        <location evidence="1">Membrane</location>
        <topology evidence="1">Multi-pass membrane protein</topology>
    </subcellularLocation>
</comment>
<dbReference type="InterPro" id="IPR017452">
    <property type="entry name" value="GPCR_Rhodpsn_7TM"/>
</dbReference>
<dbReference type="InterPro" id="IPR000611">
    <property type="entry name" value="NPY_rcpt"/>
</dbReference>
<feature type="transmembrane region" description="Helical" evidence="9">
    <location>
        <begin position="262"/>
        <end position="280"/>
    </location>
</feature>
<evidence type="ECO:0000259" key="10">
    <source>
        <dbReference type="PROSITE" id="PS50262"/>
    </source>
</evidence>
<keyword evidence="5" id="KW-0297">G-protein coupled receptor</keyword>
<sequence length="401" mass="45756">MEKDCNAKIQMPDLSGIEFIGEIKEVPAWEMGVKITIGVSIELVAIVGNLLIIIIIAQSPKMRNVTNYYILNLAISDLLVGLFAIWIHLVDDLTQGWVLGSFLCKFNPFMQITAMCASVFTLVAIAGDRFFAIVFPLKSRVTQRKVSVIIIVIWLAAIAIGLPVLFFYAYTERPWKNFVEKYCTEVWPQVLQSDGTCDQGKRSRKAYWICLLVVLNWVPMLLMMVAYTVIFIKLRKSRRVSRTGRLSISAVQQRSKKKVVKMLFAILVVFIICVGPFQVTKLFEFYRDDTSESLPDWYNPFYFTAVTLLYTNSALNPVLYGGLNDNFRSGLKNLINSIFRRKRILTNSNGVTRNSVISTIHDNRRNSEVNILSDLHLDPKETTKKKISYGNPLYEEEKSSE</sequence>
<evidence type="ECO:0000256" key="2">
    <source>
        <dbReference type="ARBA" id="ARBA00010663"/>
    </source>
</evidence>
<evidence type="ECO:0000256" key="7">
    <source>
        <dbReference type="ARBA" id="ARBA00023170"/>
    </source>
</evidence>
<dbReference type="InterPro" id="IPR000276">
    <property type="entry name" value="GPCR_Rhodpsn"/>
</dbReference>
<evidence type="ECO:0000313" key="12">
    <source>
        <dbReference type="RefSeq" id="XP_022318262.1"/>
    </source>
</evidence>
<comment type="similarity">
    <text evidence="2">Belongs to the G-protein coupled receptor 1 family.</text>
</comment>
<keyword evidence="4 9" id="KW-1133">Transmembrane helix</keyword>
<evidence type="ECO:0000256" key="9">
    <source>
        <dbReference type="SAM" id="Phobius"/>
    </source>
</evidence>
<evidence type="ECO:0000256" key="3">
    <source>
        <dbReference type="ARBA" id="ARBA00022692"/>
    </source>
</evidence>
<feature type="transmembrane region" description="Helical" evidence="9">
    <location>
        <begin position="35"/>
        <end position="57"/>
    </location>
</feature>
<name>A0A8B8CR16_CRAVI</name>
<organism evidence="11 12">
    <name type="scientific">Crassostrea virginica</name>
    <name type="common">Eastern oyster</name>
    <dbReference type="NCBI Taxonomy" id="6565"/>
    <lineage>
        <taxon>Eukaryota</taxon>
        <taxon>Metazoa</taxon>
        <taxon>Spiralia</taxon>
        <taxon>Lophotrochozoa</taxon>
        <taxon>Mollusca</taxon>
        <taxon>Bivalvia</taxon>
        <taxon>Autobranchia</taxon>
        <taxon>Pteriomorphia</taxon>
        <taxon>Ostreida</taxon>
        <taxon>Ostreoidea</taxon>
        <taxon>Ostreidae</taxon>
        <taxon>Crassostrea</taxon>
    </lineage>
</organism>
<evidence type="ECO:0000256" key="6">
    <source>
        <dbReference type="ARBA" id="ARBA00023136"/>
    </source>
</evidence>
<dbReference type="Pfam" id="PF00001">
    <property type="entry name" value="7tm_1"/>
    <property type="match status" value="1"/>
</dbReference>
<keyword evidence="8" id="KW-0807">Transducer</keyword>
<dbReference type="PANTHER" id="PTHR45695">
    <property type="entry name" value="LEUCOKININ RECEPTOR-RELATED"/>
    <property type="match status" value="1"/>
</dbReference>
<dbReference type="GO" id="GO:0005886">
    <property type="term" value="C:plasma membrane"/>
    <property type="evidence" value="ECO:0007669"/>
    <property type="project" value="TreeGrafter"/>
</dbReference>
<dbReference type="KEGG" id="cvn:111121326"/>
<feature type="transmembrane region" description="Helical" evidence="9">
    <location>
        <begin position="300"/>
        <end position="323"/>
    </location>
</feature>
<feature type="transmembrane region" description="Helical" evidence="9">
    <location>
        <begin position="69"/>
        <end position="89"/>
    </location>
</feature>
<keyword evidence="7" id="KW-0675">Receptor</keyword>
<evidence type="ECO:0000256" key="4">
    <source>
        <dbReference type="ARBA" id="ARBA00022989"/>
    </source>
</evidence>
<keyword evidence="6 9" id="KW-0472">Membrane</keyword>
<reference evidence="12" key="1">
    <citation type="submission" date="2025-08" db="UniProtKB">
        <authorList>
            <consortium name="RefSeq"/>
        </authorList>
    </citation>
    <scope>IDENTIFICATION</scope>
    <source>
        <tissue evidence="12">Whole sample</tissue>
    </source>
</reference>
<dbReference type="OrthoDB" id="5975505at2759"/>
<dbReference type="Proteomes" id="UP000694844">
    <property type="component" value="Chromosome 2"/>
</dbReference>
<protein>
    <submittedName>
        <fullName evidence="12">Neuropeptide FF receptor 2-like</fullName>
    </submittedName>
</protein>
<accession>A0A8B8CR16</accession>
<evidence type="ECO:0000256" key="8">
    <source>
        <dbReference type="ARBA" id="ARBA00023224"/>
    </source>
</evidence>
<evidence type="ECO:0000256" key="1">
    <source>
        <dbReference type="ARBA" id="ARBA00004141"/>
    </source>
</evidence>
<evidence type="ECO:0000256" key="5">
    <source>
        <dbReference type="ARBA" id="ARBA00023040"/>
    </source>
</evidence>
<dbReference type="Gene3D" id="1.20.1070.10">
    <property type="entry name" value="Rhodopsin 7-helix transmembrane proteins"/>
    <property type="match status" value="1"/>
</dbReference>
<dbReference type="SMART" id="SM01381">
    <property type="entry name" value="7TM_GPCR_Srsx"/>
    <property type="match status" value="1"/>
</dbReference>
<dbReference type="PROSITE" id="PS50262">
    <property type="entry name" value="G_PROTEIN_RECEP_F1_2"/>
    <property type="match status" value="1"/>
</dbReference>
<dbReference type="PRINTS" id="PR00237">
    <property type="entry name" value="GPCRRHODOPSN"/>
</dbReference>
<dbReference type="CDD" id="cd14993">
    <property type="entry name" value="7tmA_CCKR-like"/>
    <property type="match status" value="1"/>
</dbReference>
<proteinExistence type="inferred from homology"/>
<keyword evidence="3 9" id="KW-0812">Transmembrane</keyword>
<dbReference type="RefSeq" id="XP_022318262.1">
    <property type="nucleotide sequence ID" value="XM_022462554.1"/>
</dbReference>
<keyword evidence="11" id="KW-1185">Reference proteome</keyword>
<feature type="transmembrane region" description="Helical" evidence="9">
    <location>
        <begin position="109"/>
        <end position="134"/>
    </location>
</feature>
<gene>
    <name evidence="12" type="primary">LOC111121326</name>
</gene>
<dbReference type="PRINTS" id="PR01012">
    <property type="entry name" value="NRPEPTIDEYR"/>
</dbReference>
<feature type="transmembrane region" description="Helical" evidence="9">
    <location>
        <begin position="206"/>
        <end position="232"/>
    </location>
</feature>
<dbReference type="FunFam" id="1.20.1070.10:FF:000291">
    <property type="entry name" value="Predicted protein"/>
    <property type="match status" value="1"/>
</dbReference>
<dbReference type="GeneID" id="111121326"/>
<dbReference type="SUPFAM" id="SSF81321">
    <property type="entry name" value="Family A G protein-coupled receptor-like"/>
    <property type="match status" value="1"/>
</dbReference>
<feature type="domain" description="G-protein coupled receptors family 1 profile" evidence="10">
    <location>
        <begin position="48"/>
        <end position="320"/>
    </location>
</feature>